<dbReference type="Gene3D" id="3.20.20.80">
    <property type="entry name" value="Glycosidases"/>
    <property type="match status" value="1"/>
</dbReference>
<dbReference type="AlphaFoldDB" id="A0A143YKW0"/>
<dbReference type="Proteomes" id="UP000076878">
    <property type="component" value="Unassembled WGS sequence"/>
</dbReference>
<dbReference type="InterPro" id="IPR017853">
    <property type="entry name" value="GH"/>
</dbReference>
<evidence type="ECO:0000313" key="2">
    <source>
        <dbReference type="EMBL" id="SEI92409.1"/>
    </source>
</evidence>
<dbReference type="SUPFAM" id="SSF51445">
    <property type="entry name" value="(Trans)glycosidases"/>
    <property type="match status" value="1"/>
</dbReference>
<keyword evidence="4" id="KW-1185">Reference proteome</keyword>
<sequence length="730" mass="82537">MIRMSRKQKLAVRIFALLGATAVLMVFMRYNNAVTEADAAFYEERGLSFISKTDGKEFSIYRDNEWQNEFLEGVNIGAAKPGYFPGELGITEEDYLRWFGYISDMHAEVIRVYTTLDPAFYNALYEFNRTAEQPLYLMQGVWINEEDIATLQDAFAEDEKIKQDFVADAKNLVDIFHGNAVLPEKPGFASGEYTKDISPYVIGWIMGIEWDPAFVETTNLNSPGKTSFSGEYLYTEDASPFEVFLSEAGDAVLRYEAEEYRTTRALGFTNWVTTDMLEHPSEPYEKEDKAVVNTEHIKARSSFPAGLFAAYHIYPYYPDFLSYEEEYIQDVDENGEINTYRAYLEDLMAEHTVPVLVAEFGVPASRGKAHESLYSGYDQGNHDETEQGEIVVDLLQDIHSEGYCGGLVFTWQDEWFKRTWNTMDFDLADRRAYWSNPQTNEQEFGLMAFDPGEEASARYVDGDISDWSKTEPIAETTDGALYAASDEKYLYLMVATEGFDFGADTLCIPIDTIADQGNTAAAGQQLQFSSGADFMVRIAGADDARILVDAYYDSFHYLYAEQLGMIDKNSAFAVKDSGIFNPMLHCLSREIFLPASQQTLPFSSYETGLLSLGDANPEHEAYDSLTDYAVKDGNVEIRIPWQLLNVMDPSTKQIMGDHYENGKIQAQATDGFKIGMAVQKSGELATSPVKMAKYTWEAWDMPTYHERLKPSYYIIQEAFEALDEHAASAE</sequence>
<dbReference type="STRING" id="640938.TR210_1109"/>
<gene>
    <name evidence="2" type="ORF">SAMN05216375_10541</name>
    <name evidence="1" type="ORF">TR210_1109</name>
</gene>
<accession>A0A143YKW0</accession>
<evidence type="ECO:0000313" key="4">
    <source>
        <dbReference type="Proteomes" id="UP000199280"/>
    </source>
</evidence>
<evidence type="ECO:0000313" key="3">
    <source>
        <dbReference type="Proteomes" id="UP000076878"/>
    </source>
</evidence>
<dbReference type="EMBL" id="FNYT01000005">
    <property type="protein sequence ID" value="SEI92409.1"/>
    <property type="molecule type" value="Genomic_DNA"/>
</dbReference>
<reference evidence="1 3" key="1">
    <citation type="submission" date="2016-02" db="EMBL/GenBank/DDBJ databases">
        <authorList>
            <person name="Wen L."/>
            <person name="He K."/>
            <person name="Yang H."/>
        </authorList>
    </citation>
    <scope>NUCLEOTIDE SEQUENCE [LARGE SCALE GENOMIC DNA]</scope>
    <source>
        <strain evidence="1">Trichococcus_R210</strain>
    </source>
</reference>
<reference evidence="2 4" key="2">
    <citation type="submission" date="2016-10" db="EMBL/GenBank/DDBJ databases">
        <authorList>
            <person name="Varghese N."/>
            <person name="Submissions S."/>
        </authorList>
    </citation>
    <scope>NUCLEOTIDE SEQUENCE [LARGE SCALE GENOMIC DNA]</scope>
    <source>
        <strain evidence="2 4">DSM 22150</strain>
    </source>
</reference>
<name>A0A143YKW0_9LACT</name>
<dbReference type="EMBL" id="FJNB01000006">
    <property type="protein sequence ID" value="CZQ93090.1"/>
    <property type="molecule type" value="Genomic_DNA"/>
</dbReference>
<evidence type="ECO:0000313" key="1">
    <source>
        <dbReference type="EMBL" id="CZQ93090.1"/>
    </source>
</evidence>
<proteinExistence type="predicted"/>
<protein>
    <recommendedName>
        <fullName evidence="5">Family 2 glycosyl transferase</fullName>
    </recommendedName>
</protein>
<evidence type="ECO:0008006" key="5">
    <source>
        <dbReference type="Google" id="ProtNLM"/>
    </source>
</evidence>
<organism evidence="1 3">
    <name type="scientific">Trichococcus ilyis</name>
    <dbReference type="NCBI Taxonomy" id="640938"/>
    <lineage>
        <taxon>Bacteria</taxon>
        <taxon>Bacillati</taxon>
        <taxon>Bacillota</taxon>
        <taxon>Bacilli</taxon>
        <taxon>Lactobacillales</taxon>
        <taxon>Carnobacteriaceae</taxon>
        <taxon>Trichococcus</taxon>
    </lineage>
</organism>
<dbReference type="Proteomes" id="UP000199280">
    <property type="component" value="Unassembled WGS sequence"/>
</dbReference>